<dbReference type="Proteomes" id="UP000242642">
    <property type="component" value="Unassembled WGS sequence"/>
</dbReference>
<keyword evidence="3" id="KW-1185">Reference proteome</keyword>
<dbReference type="AlphaFoldDB" id="A0A1I0BB02"/>
<feature type="domain" description="AB hydrolase-1" evidence="1">
    <location>
        <begin position="45"/>
        <end position="305"/>
    </location>
</feature>
<dbReference type="Pfam" id="PF00561">
    <property type="entry name" value="Abhydrolase_1"/>
    <property type="match status" value="1"/>
</dbReference>
<proteinExistence type="predicted"/>
<dbReference type="Gene3D" id="3.40.50.1820">
    <property type="entry name" value="alpha/beta hydrolase"/>
    <property type="match status" value="1"/>
</dbReference>
<reference evidence="3" key="1">
    <citation type="submission" date="2016-10" db="EMBL/GenBank/DDBJ databases">
        <authorList>
            <person name="Varghese N."/>
            <person name="Submissions S."/>
        </authorList>
    </citation>
    <scope>NUCLEOTIDE SEQUENCE [LARGE SCALE GENOMIC DNA]</scope>
    <source>
        <strain evidence="3">DSM 18579</strain>
    </source>
</reference>
<dbReference type="InterPro" id="IPR050266">
    <property type="entry name" value="AB_hydrolase_sf"/>
</dbReference>
<organism evidence="2 3">
    <name type="scientific">Thorsellia anophelis DSM 18579</name>
    <dbReference type="NCBI Taxonomy" id="1123402"/>
    <lineage>
        <taxon>Bacteria</taxon>
        <taxon>Pseudomonadati</taxon>
        <taxon>Pseudomonadota</taxon>
        <taxon>Gammaproteobacteria</taxon>
        <taxon>Enterobacterales</taxon>
        <taxon>Thorselliaceae</taxon>
        <taxon>Thorsellia</taxon>
    </lineage>
</organism>
<dbReference type="SUPFAM" id="SSF53474">
    <property type="entry name" value="alpha/beta-Hydrolases"/>
    <property type="match status" value="1"/>
</dbReference>
<dbReference type="EMBL" id="FOHV01000007">
    <property type="protein sequence ID" value="SET03926.1"/>
    <property type="molecule type" value="Genomic_DNA"/>
</dbReference>
<evidence type="ECO:0000313" key="2">
    <source>
        <dbReference type="EMBL" id="SET03926.1"/>
    </source>
</evidence>
<protein>
    <submittedName>
        <fullName evidence="2">Pimeloyl-ACP methyl ester carboxylesterase</fullName>
    </submittedName>
</protein>
<dbReference type="InterPro" id="IPR000073">
    <property type="entry name" value="AB_hydrolase_1"/>
</dbReference>
<name>A0A1I0BB02_9GAMM</name>
<dbReference type="InterPro" id="IPR029058">
    <property type="entry name" value="AB_hydrolase_fold"/>
</dbReference>
<sequence length="333" mass="38041">MQSITFDIQDLDEIQFELPIGVEQFTTEIEGLYLSGLRAGQRDKPTLVFIHGQYAGAESWLLQLGCEKLQAHYHLLAWHAPGYGQSEHWSHTNPSALNFVLMLREWLITLVDKPVVLVGHGLGSLIACAYAARFPMQVSGLLLTAPAIGYAKAGVFRKKQGNQDNYMLNTFGLMSYAKERLNDLIVPNSDTISDEDSASFRVMFNLPADAPLEFYLTGEDWQMCVRRILKSLLALNAEAFAGTSWTLMNEDIETYRHYFHGYTEVWAGEFDLISRQHEAYRLAVRYHSNYELFKGVGHLFQIENPTLFNHNLIAYMANKENAERIKREEEDNF</sequence>
<gene>
    <name evidence="2" type="ORF">SAMN02583745_01221</name>
</gene>
<evidence type="ECO:0000313" key="3">
    <source>
        <dbReference type="Proteomes" id="UP000242642"/>
    </source>
</evidence>
<dbReference type="STRING" id="1123402.SAMN02583745_01221"/>
<accession>A0A1I0BB02</accession>
<evidence type="ECO:0000259" key="1">
    <source>
        <dbReference type="Pfam" id="PF00561"/>
    </source>
</evidence>
<dbReference type="RefSeq" id="WP_093318628.1">
    <property type="nucleotide sequence ID" value="NZ_FOHV01000007.1"/>
</dbReference>
<dbReference type="PANTHER" id="PTHR43798">
    <property type="entry name" value="MONOACYLGLYCEROL LIPASE"/>
    <property type="match status" value="1"/>
</dbReference>
<dbReference type="OrthoDB" id="9780765at2"/>